<name>A0A075GUW7_9EURY</name>
<sequence length="124" mass="13509">MMDEDLQKELTWASGTLVAFLILLVYGETSEPTEIAIAVGAFAVSWLVISYSVKNLGPGSSSKEGLQKEFQWFAGILVIFLAIVTLIGTTDDTVDLSSSTYAIVVFGFTLIWVVRSAAIKYFSQ</sequence>
<keyword evidence="1" id="KW-0472">Membrane</keyword>
<dbReference type="EMBL" id="KF900805">
    <property type="protein sequence ID" value="AIF07529.1"/>
    <property type="molecule type" value="Genomic_DNA"/>
</dbReference>
<evidence type="ECO:0000256" key="1">
    <source>
        <dbReference type="SAM" id="Phobius"/>
    </source>
</evidence>
<feature type="transmembrane region" description="Helical" evidence="1">
    <location>
        <begin position="12"/>
        <end position="29"/>
    </location>
</feature>
<evidence type="ECO:0000313" key="2">
    <source>
        <dbReference type="EMBL" id="AIF07529.1"/>
    </source>
</evidence>
<protein>
    <submittedName>
        <fullName evidence="2">Uncharacterized protein</fullName>
    </submittedName>
</protein>
<feature type="transmembrane region" description="Helical" evidence="1">
    <location>
        <begin position="72"/>
        <end position="89"/>
    </location>
</feature>
<feature type="transmembrane region" description="Helical" evidence="1">
    <location>
        <begin position="35"/>
        <end position="51"/>
    </location>
</feature>
<keyword evidence="1" id="KW-0812">Transmembrane</keyword>
<feature type="transmembrane region" description="Helical" evidence="1">
    <location>
        <begin position="101"/>
        <end position="122"/>
    </location>
</feature>
<accession>A0A075GUW7</accession>
<organism evidence="2">
    <name type="scientific">uncultured marine group II/III euryarchaeote KM3_203_F09</name>
    <dbReference type="NCBI Taxonomy" id="1456423"/>
    <lineage>
        <taxon>Archaea</taxon>
        <taxon>Methanobacteriati</taxon>
        <taxon>Methanobacteriota</taxon>
        <taxon>environmental samples</taxon>
    </lineage>
</organism>
<keyword evidence="1" id="KW-1133">Transmembrane helix</keyword>
<dbReference type="AlphaFoldDB" id="A0A075GUW7"/>
<reference evidence="2" key="1">
    <citation type="journal article" date="2014" name="Genome Biol. Evol.">
        <title>Pangenome evidence for extensive interdomain horizontal transfer affecting lineage core and shell genes in uncultured planktonic thaumarchaeota and euryarchaeota.</title>
        <authorList>
            <person name="Deschamps P."/>
            <person name="Zivanovic Y."/>
            <person name="Moreira D."/>
            <person name="Rodriguez-Valera F."/>
            <person name="Lopez-Garcia P."/>
        </authorList>
    </citation>
    <scope>NUCLEOTIDE SEQUENCE</scope>
</reference>
<proteinExistence type="predicted"/>